<protein>
    <submittedName>
        <fullName evidence="1">Uncharacterized protein</fullName>
    </submittedName>
</protein>
<organism evidence="1 2">
    <name type="scientific">Hypericibacter terrae</name>
    <dbReference type="NCBI Taxonomy" id="2602015"/>
    <lineage>
        <taxon>Bacteria</taxon>
        <taxon>Pseudomonadati</taxon>
        <taxon>Pseudomonadota</taxon>
        <taxon>Alphaproteobacteria</taxon>
        <taxon>Rhodospirillales</taxon>
        <taxon>Dongiaceae</taxon>
        <taxon>Hypericibacter</taxon>
    </lineage>
</organism>
<evidence type="ECO:0000313" key="1">
    <source>
        <dbReference type="EMBL" id="QEX18701.1"/>
    </source>
</evidence>
<sequence length="98" mass="10449">MCCALAALLLAALAAWRRISRAAFDWRPRVRWVAAALALAIATGEGSALAAHHLGHYEARATANDRSLLAEIWAQPICSGSASTGHASLRAPAYLDRR</sequence>
<dbReference type="RefSeq" id="WP_151178828.1">
    <property type="nucleotide sequence ID" value="NZ_CP042906.1"/>
</dbReference>
<evidence type="ECO:0000313" key="2">
    <source>
        <dbReference type="Proteomes" id="UP000326202"/>
    </source>
</evidence>
<dbReference type="EMBL" id="CP042906">
    <property type="protein sequence ID" value="QEX18701.1"/>
    <property type="molecule type" value="Genomic_DNA"/>
</dbReference>
<reference evidence="1 2" key="1">
    <citation type="submission" date="2019-08" db="EMBL/GenBank/DDBJ databases">
        <title>Hyperibacter terrae gen. nov., sp. nov. and Hyperibacter viscosus sp. nov., two new members in the family Rhodospirillaceae isolated from the rhizosphere of Hypericum perforatum.</title>
        <authorList>
            <person name="Noviana Z."/>
        </authorList>
    </citation>
    <scope>NUCLEOTIDE SEQUENCE [LARGE SCALE GENOMIC DNA]</scope>
    <source>
        <strain evidence="1 2">R5913</strain>
    </source>
</reference>
<dbReference type="OrthoDB" id="8455601at2"/>
<name>A0A5J6MNA6_9PROT</name>
<accession>A0A5J6MNA6</accession>
<keyword evidence="2" id="KW-1185">Reference proteome</keyword>
<dbReference type="KEGG" id="htq:FRZ44_40110"/>
<dbReference type="AlphaFoldDB" id="A0A5J6MNA6"/>
<proteinExistence type="predicted"/>
<dbReference type="Proteomes" id="UP000326202">
    <property type="component" value="Chromosome"/>
</dbReference>
<gene>
    <name evidence="1" type="ORF">FRZ44_40110</name>
</gene>